<evidence type="ECO:0000313" key="2">
    <source>
        <dbReference type="EMBL" id="GMI32374.1"/>
    </source>
</evidence>
<gene>
    <name evidence="2" type="ORF">TrCOL_g8013</name>
</gene>
<proteinExistence type="predicted"/>
<feature type="compositionally biased region" description="Polar residues" evidence="1">
    <location>
        <begin position="104"/>
        <end position="124"/>
    </location>
</feature>
<feature type="compositionally biased region" description="Basic and acidic residues" evidence="1">
    <location>
        <begin position="94"/>
        <end position="103"/>
    </location>
</feature>
<dbReference type="AlphaFoldDB" id="A0A9W7G1S1"/>
<dbReference type="Proteomes" id="UP001165065">
    <property type="component" value="Unassembled WGS sequence"/>
</dbReference>
<protein>
    <submittedName>
        <fullName evidence="2">Uncharacterized protein</fullName>
    </submittedName>
</protein>
<evidence type="ECO:0000313" key="3">
    <source>
        <dbReference type="Proteomes" id="UP001165065"/>
    </source>
</evidence>
<feature type="region of interest" description="Disordered" evidence="1">
    <location>
        <begin position="94"/>
        <end position="143"/>
    </location>
</feature>
<organism evidence="2 3">
    <name type="scientific">Triparma columacea</name>
    <dbReference type="NCBI Taxonomy" id="722753"/>
    <lineage>
        <taxon>Eukaryota</taxon>
        <taxon>Sar</taxon>
        <taxon>Stramenopiles</taxon>
        <taxon>Ochrophyta</taxon>
        <taxon>Bolidophyceae</taxon>
        <taxon>Parmales</taxon>
        <taxon>Triparmaceae</taxon>
        <taxon>Triparma</taxon>
    </lineage>
</organism>
<reference evidence="3" key="1">
    <citation type="journal article" date="2023" name="Commun. Biol.">
        <title>Genome analysis of Parmales, the sister group of diatoms, reveals the evolutionary specialization of diatoms from phago-mixotrophs to photoautotrophs.</title>
        <authorList>
            <person name="Ban H."/>
            <person name="Sato S."/>
            <person name="Yoshikawa S."/>
            <person name="Yamada K."/>
            <person name="Nakamura Y."/>
            <person name="Ichinomiya M."/>
            <person name="Sato N."/>
            <person name="Blanc-Mathieu R."/>
            <person name="Endo H."/>
            <person name="Kuwata A."/>
            <person name="Ogata H."/>
        </authorList>
    </citation>
    <scope>NUCLEOTIDE SEQUENCE [LARGE SCALE GENOMIC DNA]</scope>
</reference>
<name>A0A9W7G1S1_9STRA</name>
<dbReference type="OrthoDB" id="10372029at2759"/>
<sequence>MSTGASGLPPLLRTLQQVIRGLPDEVLVIFLERLSKPPVTLFDPLNQGSWDDFEPAILKENLVKSVNGYFVGPEKSAEKVAKFCGALVDIEEMIKEEHEKQETDQTGQEKTPQTDPSPQTSNESVEAVSDRAEEDEDSDLEII</sequence>
<keyword evidence="3" id="KW-1185">Reference proteome</keyword>
<dbReference type="EMBL" id="BRYA01000018">
    <property type="protein sequence ID" value="GMI32374.1"/>
    <property type="molecule type" value="Genomic_DNA"/>
</dbReference>
<evidence type="ECO:0000256" key="1">
    <source>
        <dbReference type="SAM" id="MobiDB-lite"/>
    </source>
</evidence>
<feature type="compositionally biased region" description="Acidic residues" evidence="1">
    <location>
        <begin position="132"/>
        <end position="143"/>
    </location>
</feature>
<accession>A0A9W7G1S1</accession>
<comment type="caution">
    <text evidence="2">The sequence shown here is derived from an EMBL/GenBank/DDBJ whole genome shotgun (WGS) entry which is preliminary data.</text>
</comment>